<comment type="caution">
    <text evidence="2">The sequence shown here is derived from an EMBL/GenBank/DDBJ whole genome shotgun (WGS) entry which is preliminary data.</text>
</comment>
<organism evidence="2 3">
    <name type="scientific">Clonostachys chloroleuca</name>
    <dbReference type="NCBI Taxonomy" id="1926264"/>
    <lineage>
        <taxon>Eukaryota</taxon>
        <taxon>Fungi</taxon>
        <taxon>Dikarya</taxon>
        <taxon>Ascomycota</taxon>
        <taxon>Pezizomycotina</taxon>
        <taxon>Sordariomycetes</taxon>
        <taxon>Hypocreomycetidae</taxon>
        <taxon>Hypocreales</taxon>
        <taxon>Bionectriaceae</taxon>
        <taxon>Clonostachys</taxon>
    </lineage>
</organism>
<evidence type="ECO:0000313" key="3">
    <source>
        <dbReference type="Proteomes" id="UP001160390"/>
    </source>
</evidence>
<keyword evidence="3" id="KW-1185">Reference proteome</keyword>
<reference evidence="2" key="1">
    <citation type="submission" date="2023-01" db="EMBL/GenBank/DDBJ databases">
        <authorList>
            <person name="Piombo E."/>
        </authorList>
    </citation>
    <scope>NUCLEOTIDE SEQUENCE</scope>
</reference>
<dbReference type="AlphaFoldDB" id="A0AA35M7N0"/>
<evidence type="ECO:0000256" key="1">
    <source>
        <dbReference type="SAM" id="MobiDB-lite"/>
    </source>
</evidence>
<proteinExistence type="predicted"/>
<dbReference type="EMBL" id="CABFNP030001195">
    <property type="protein sequence ID" value="CAI6092018.1"/>
    <property type="molecule type" value="Genomic_DNA"/>
</dbReference>
<accession>A0AA35M7N0</accession>
<feature type="compositionally biased region" description="Basic and acidic residues" evidence="1">
    <location>
        <begin position="48"/>
        <end position="63"/>
    </location>
</feature>
<protein>
    <submittedName>
        <fullName evidence="2">Uncharacterized protein</fullName>
    </submittedName>
</protein>
<name>A0AA35M7N0_9HYPO</name>
<feature type="region of interest" description="Disordered" evidence="1">
    <location>
        <begin position="48"/>
        <end position="68"/>
    </location>
</feature>
<gene>
    <name evidence="2" type="ORF">CCHLO57077_00006192</name>
</gene>
<dbReference type="Proteomes" id="UP001160390">
    <property type="component" value="Unassembled WGS sequence"/>
</dbReference>
<sequence length="105" mass="11918">MQQKFQAGRTEKKDGIADCHARPALAGFKPPGSHFMQQREVGQGRFDKDHANHAEKKEMREEQESGLAFEEPGNTTLTAQYPYFISVSPNLFTKRISMYNTVPMV</sequence>
<evidence type="ECO:0000313" key="2">
    <source>
        <dbReference type="EMBL" id="CAI6092018.1"/>
    </source>
</evidence>